<name>A0A919TZD1_9CELL</name>
<keyword evidence="3" id="KW-1185">Reference proteome</keyword>
<accession>A0A919TZD1</accession>
<gene>
    <name evidence="2" type="ORF">Cch01nite_23290</name>
</gene>
<dbReference type="EMBL" id="BONK01000007">
    <property type="protein sequence ID" value="GIG21605.1"/>
    <property type="molecule type" value="Genomic_DNA"/>
</dbReference>
<sequence length="43" mass="4907">MTANTLEDDDRPTGEIPALPADFTHAIDRRPAPRDLRYDRMPV</sequence>
<evidence type="ECO:0000256" key="1">
    <source>
        <dbReference type="SAM" id="MobiDB-lite"/>
    </source>
</evidence>
<reference evidence="2" key="1">
    <citation type="submission" date="2021-01" db="EMBL/GenBank/DDBJ databases">
        <title>Whole genome shotgun sequence of Cellulomonas chitinilytica NBRC 110799.</title>
        <authorList>
            <person name="Komaki H."/>
            <person name="Tamura T."/>
        </authorList>
    </citation>
    <scope>NUCLEOTIDE SEQUENCE</scope>
    <source>
        <strain evidence="2">NBRC 110799</strain>
    </source>
</reference>
<dbReference type="RefSeq" id="WP_275407202.1">
    <property type="nucleotide sequence ID" value="NZ_BONK01000007.1"/>
</dbReference>
<feature type="compositionally biased region" description="Basic and acidic residues" evidence="1">
    <location>
        <begin position="25"/>
        <end position="43"/>
    </location>
</feature>
<evidence type="ECO:0000313" key="2">
    <source>
        <dbReference type="EMBL" id="GIG21605.1"/>
    </source>
</evidence>
<feature type="region of interest" description="Disordered" evidence="1">
    <location>
        <begin position="1"/>
        <end position="43"/>
    </location>
</feature>
<proteinExistence type="predicted"/>
<organism evidence="2 3">
    <name type="scientific">Cellulomonas chitinilytica</name>
    <dbReference type="NCBI Taxonomy" id="398759"/>
    <lineage>
        <taxon>Bacteria</taxon>
        <taxon>Bacillati</taxon>
        <taxon>Actinomycetota</taxon>
        <taxon>Actinomycetes</taxon>
        <taxon>Micrococcales</taxon>
        <taxon>Cellulomonadaceae</taxon>
        <taxon>Cellulomonas</taxon>
    </lineage>
</organism>
<feature type="compositionally biased region" description="Acidic residues" evidence="1">
    <location>
        <begin position="1"/>
        <end position="10"/>
    </location>
</feature>
<comment type="caution">
    <text evidence="2">The sequence shown here is derived from an EMBL/GenBank/DDBJ whole genome shotgun (WGS) entry which is preliminary data.</text>
</comment>
<evidence type="ECO:0000313" key="3">
    <source>
        <dbReference type="Proteomes" id="UP000632740"/>
    </source>
</evidence>
<protein>
    <submittedName>
        <fullName evidence="2">Uncharacterized protein</fullName>
    </submittedName>
</protein>
<dbReference type="AlphaFoldDB" id="A0A919TZD1"/>
<dbReference type="Proteomes" id="UP000632740">
    <property type="component" value="Unassembled WGS sequence"/>
</dbReference>